<keyword evidence="4" id="KW-1185">Reference proteome</keyword>
<feature type="domain" description="Glutamyl-tRNA amidotransferase complex subunit Gta3" evidence="2">
    <location>
        <begin position="64"/>
        <end position="117"/>
    </location>
</feature>
<evidence type="ECO:0000313" key="3">
    <source>
        <dbReference type="EMBL" id="POR34144.1"/>
    </source>
</evidence>
<evidence type="ECO:0000256" key="1">
    <source>
        <dbReference type="SAM" id="MobiDB-lite"/>
    </source>
</evidence>
<dbReference type="InterPro" id="IPR003837">
    <property type="entry name" value="GatC"/>
</dbReference>
<organism evidence="3 4">
    <name type="scientific">Tolypocladium paradoxum</name>
    <dbReference type="NCBI Taxonomy" id="94208"/>
    <lineage>
        <taxon>Eukaryota</taxon>
        <taxon>Fungi</taxon>
        <taxon>Dikarya</taxon>
        <taxon>Ascomycota</taxon>
        <taxon>Pezizomycotina</taxon>
        <taxon>Sordariomycetes</taxon>
        <taxon>Hypocreomycetidae</taxon>
        <taxon>Hypocreales</taxon>
        <taxon>Ophiocordycipitaceae</taxon>
        <taxon>Tolypocladium</taxon>
    </lineage>
</organism>
<dbReference type="InterPro" id="IPR049545">
    <property type="entry name" value="Gta3_dom"/>
</dbReference>
<gene>
    <name evidence="3" type="ORF">TPAR_05676</name>
</gene>
<dbReference type="OrthoDB" id="5522061at2759"/>
<dbReference type="SUPFAM" id="SSF141000">
    <property type="entry name" value="Glu-tRNAGln amidotransferase C subunit"/>
    <property type="match status" value="1"/>
</dbReference>
<dbReference type="AlphaFoldDB" id="A0A2S4KVE3"/>
<dbReference type="GO" id="GO:0005739">
    <property type="term" value="C:mitochondrion"/>
    <property type="evidence" value="ECO:0007669"/>
    <property type="project" value="TreeGrafter"/>
</dbReference>
<comment type="caution">
    <text evidence="3">The sequence shown here is derived from an EMBL/GenBank/DDBJ whole genome shotgun (WGS) entry which is preliminary data.</text>
</comment>
<sequence>MSLCTHCRLALRQAARHPHARPRAAASLSTKASPHDMLSKPTWSVRSLRGPSTPSPEQQQQQLEPITPPQLHHLLRLAALPQPASADEEADMIATLQSQLQFVRAVQRVDTAGVEPLSAIRDETDEAVRENTVGLDDLRHVLDKEARVGHYKRPRRVKEKVDAEAEEWDALSTASRKAGKYFVVESASKENGGS</sequence>
<dbReference type="GO" id="GO:0006450">
    <property type="term" value="P:regulation of translational fidelity"/>
    <property type="evidence" value="ECO:0007669"/>
    <property type="project" value="InterPro"/>
</dbReference>
<dbReference type="Proteomes" id="UP000237481">
    <property type="component" value="Unassembled WGS sequence"/>
</dbReference>
<evidence type="ECO:0000313" key="4">
    <source>
        <dbReference type="Proteomes" id="UP000237481"/>
    </source>
</evidence>
<dbReference type="PANTHER" id="PTHR15004">
    <property type="entry name" value="GLUTAMYL-TRNA(GLN) AMIDOTRANSFERASE SUBUNIT C, MITOCHONDRIAL"/>
    <property type="match status" value="1"/>
</dbReference>
<proteinExistence type="predicted"/>
<dbReference type="PANTHER" id="PTHR15004:SF0">
    <property type="entry name" value="GLUTAMYL-TRNA(GLN) AMIDOTRANSFERASE SUBUNIT C, MITOCHONDRIAL"/>
    <property type="match status" value="1"/>
</dbReference>
<name>A0A2S4KVE3_9HYPO</name>
<reference evidence="3 4" key="1">
    <citation type="submission" date="2018-01" db="EMBL/GenBank/DDBJ databases">
        <title>Harnessing the power of phylogenomics to disentangle the directionality and signatures of interkingdom host jumping in the parasitic fungal genus Tolypocladium.</title>
        <authorList>
            <person name="Quandt C.A."/>
            <person name="Patterson W."/>
            <person name="Spatafora J.W."/>
        </authorList>
    </citation>
    <scope>NUCLEOTIDE SEQUENCE [LARGE SCALE GENOMIC DNA]</scope>
    <source>
        <strain evidence="3 4">NRBC 100945</strain>
    </source>
</reference>
<dbReference type="Pfam" id="PF20978">
    <property type="entry name" value="Gta3"/>
    <property type="match status" value="1"/>
</dbReference>
<protein>
    <recommendedName>
        <fullName evidence="2">Glutamyl-tRNA amidotransferase complex subunit Gta3 domain-containing protein</fullName>
    </recommendedName>
</protein>
<feature type="region of interest" description="Disordered" evidence="1">
    <location>
        <begin position="13"/>
        <end position="63"/>
    </location>
</feature>
<dbReference type="InterPro" id="IPR036113">
    <property type="entry name" value="Asp/Glu-ADT_sf_sub_c"/>
</dbReference>
<evidence type="ECO:0000259" key="2">
    <source>
        <dbReference type="Pfam" id="PF20978"/>
    </source>
</evidence>
<dbReference type="GO" id="GO:0070681">
    <property type="term" value="P:glutaminyl-tRNAGln biosynthesis via transamidation"/>
    <property type="evidence" value="ECO:0007669"/>
    <property type="project" value="TreeGrafter"/>
</dbReference>
<dbReference type="GO" id="GO:0032543">
    <property type="term" value="P:mitochondrial translation"/>
    <property type="evidence" value="ECO:0007669"/>
    <property type="project" value="TreeGrafter"/>
</dbReference>
<feature type="compositionally biased region" description="Low complexity" evidence="1">
    <location>
        <begin position="51"/>
        <end position="63"/>
    </location>
</feature>
<dbReference type="GO" id="GO:0030956">
    <property type="term" value="C:glutamyl-tRNA(Gln) amidotransferase complex"/>
    <property type="evidence" value="ECO:0007669"/>
    <property type="project" value="TreeGrafter"/>
</dbReference>
<accession>A0A2S4KVE3</accession>
<dbReference type="EMBL" id="PKSG01000572">
    <property type="protein sequence ID" value="POR34144.1"/>
    <property type="molecule type" value="Genomic_DNA"/>
</dbReference>